<accession>A0ABV7QY74</accession>
<reference evidence="2" key="1">
    <citation type="journal article" date="2019" name="Int. J. Syst. Evol. Microbiol.">
        <title>The Global Catalogue of Microorganisms (GCM) 10K type strain sequencing project: providing services to taxonomists for standard genome sequencing and annotation.</title>
        <authorList>
            <consortium name="The Broad Institute Genomics Platform"/>
            <consortium name="The Broad Institute Genome Sequencing Center for Infectious Disease"/>
            <person name="Wu L."/>
            <person name="Ma J."/>
        </authorList>
    </citation>
    <scope>NUCLEOTIDE SEQUENCE [LARGE SCALE GENOMIC DNA]</scope>
    <source>
        <strain evidence="2">CGMCC 4.7682</strain>
    </source>
</reference>
<dbReference type="SMART" id="SM00320">
    <property type="entry name" value="WD40"/>
    <property type="match status" value="4"/>
</dbReference>
<dbReference type="SUPFAM" id="SSF56112">
    <property type="entry name" value="Protein kinase-like (PK-like)"/>
    <property type="match status" value="1"/>
</dbReference>
<keyword evidence="2" id="KW-1185">Reference proteome</keyword>
<dbReference type="Gene3D" id="2.130.10.10">
    <property type="entry name" value="YVTN repeat-like/Quinoprotein amine dehydrogenase"/>
    <property type="match status" value="2"/>
</dbReference>
<organism evidence="1 2">
    <name type="scientific">Amycolatopsis halotolerans</name>
    <dbReference type="NCBI Taxonomy" id="330083"/>
    <lineage>
        <taxon>Bacteria</taxon>
        <taxon>Bacillati</taxon>
        <taxon>Actinomycetota</taxon>
        <taxon>Actinomycetes</taxon>
        <taxon>Pseudonocardiales</taxon>
        <taxon>Pseudonocardiaceae</taxon>
        <taxon>Amycolatopsis</taxon>
    </lineage>
</organism>
<comment type="caution">
    <text evidence="1">The sequence shown here is derived from an EMBL/GenBank/DDBJ whole genome shotgun (WGS) entry which is preliminary data.</text>
</comment>
<proteinExistence type="predicted"/>
<evidence type="ECO:0000313" key="1">
    <source>
        <dbReference type="EMBL" id="MFC3517169.1"/>
    </source>
</evidence>
<evidence type="ECO:0000313" key="2">
    <source>
        <dbReference type="Proteomes" id="UP001595764"/>
    </source>
</evidence>
<gene>
    <name evidence="1" type="ORF">ACFORO_43890</name>
</gene>
<dbReference type="InterPro" id="IPR015943">
    <property type="entry name" value="WD40/YVTN_repeat-like_dom_sf"/>
</dbReference>
<dbReference type="Pfam" id="PF00400">
    <property type="entry name" value="WD40"/>
    <property type="match status" value="1"/>
</dbReference>
<dbReference type="EMBL" id="JBHRWI010000076">
    <property type="protein sequence ID" value="MFC3517169.1"/>
    <property type="molecule type" value="Genomic_DNA"/>
</dbReference>
<sequence length="593" mass="63070">MRRPAVGDPLWLGQYRVLAELARDETTRVLLGSGPDDRLVALALPDQRSAEAAALSAVLEADPDASMPWWAQEFVPGPSLQDVPDPLPEPAVLRLAAGIAADLTQLHSAGLAHGRLTASHVRLTSSGARLVARATGDDPADDLLALGTLLAAQGALPEALRPCLAENPADRLTAAELLEAIGPSAEPWPPAVEKLIAERTAELAQFLDGQPAPQNDSVIYQVSETPPPPRRPAPRRGILIGALALVIAGLAAWLAWPNPPVPDALPPAPQPPLVESGFLTARGHPQFLAFNHDGRLLATVNADSTMDVLDVVTRKPVGPRLGPFPDTGLTGLAFRPEGIALAASRVKDNQLTTQTWDPRTGREIGEPLVLENIDRDGSWPALSSDGGVVAVPMSSPRRLELWRVADRTRIGSIETPAAFRNSEFSPDGRTLAVYQWDGHSAHTSQLSLWDTASLRMRGNPIAFAETERLCCFAFRPDGRTLITTAGGTTGSQPKVRQWDTATHKEIRPAFSLSQDPGNGEMKDAFFIMAVPGLDDQHLVAIATGTVTVRDLDGKQDGAGLPGILNLAVSPDGKTLATTSGSTADTTVHLWRKP</sequence>
<protein>
    <recommendedName>
        <fullName evidence="3">Protein kinase domain-containing protein</fullName>
    </recommendedName>
</protein>
<dbReference type="Proteomes" id="UP001595764">
    <property type="component" value="Unassembled WGS sequence"/>
</dbReference>
<dbReference type="PANTHER" id="PTHR19879">
    <property type="entry name" value="TRANSCRIPTION INITIATION FACTOR TFIID"/>
    <property type="match status" value="1"/>
</dbReference>
<dbReference type="RefSeq" id="WP_377872358.1">
    <property type="nucleotide sequence ID" value="NZ_JBHMAY010000038.1"/>
</dbReference>
<dbReference type="PANTHER" id="PTHR19879:SF9">
    <property type="entry name" value="TRANSCRIPTION INITIATION FACTOR TFIID SUBUNIT 5"/>
    <property type="match status" value="1"/>
</dbReference>
<dbReference type="InterPro" id="IPR001680">
    <property type="entry name" value="WD40_rpt"/>
</dbReference>
<name>A0ABV7QY74_9PSEU</name>
<dbReference type="SUPFAM" id="SSF82171">
    <property type="entry name" value="DPP6 N-terminal domain-like"/>
    <property type="match status" value="1"/>
</dbReference>
<evidence type="ECO:0008006" key="3">
    <source>
        <dbReference type="Google" id="ProtNLM"/>
    </source>
</evidence>
<dbReference type="Gene3D" id="1.10.510.10">
    <property type="entry name" value="Transferase(Phosphotransferase) domain 1"/>
    <property type="match status" value="1"/>
</dbReference>
<dbReference type="InterPro" id="IPR011009">
    <property type="entry name" value="Kinase-like_dom_sf"/>
</dbReference>